<dbReference type="OrthoDB" id="2194681at2759"/>
<dbReference type="PANTHER" id="PTHR45696">
    <property type="entry name" value="60S ACIDIC RIBOSOMAL PROTEIN P1"/>
    <property type="match status" value="1"/>
</dbReference>
<dbReference type="GO" id="GO:0002181">
    <property type="term" value="P:cytoplasmic translation"/>
    <property type="evidence" value="ECO:0007669"/>
    <property type="project" value="TreeGrafter"/>
</dbReference>
<dbReference type="RefSeq" id="XP_038776847.1">
    <property type="nucleotide sequence ID" value="XM_038920919.1"/>
</dbReference>
<dbReference type="PANTHER" id="PTHR45696:SF10">
    <property type="entry name" value="LARGE RIBOSOMAL SUBUNIT PROTEIN P1"/>
    <property type="match status" value="1"/>
</dbReference>
<name>A0A875RZF8_EENNA</name>
<evidence type="ECO:0000256" key="3">
    <source>
        <dbReference type="ARBA" id="ARBA00023274"/>
    </source>
</evidence>
<accession>A0A875RZF8</accession>
<keyword evidence="6" id="KW-1185">Reference proteome</keyword>
<dbReference type="InterPro" id="IPR038716">
    <property type="entry name" value="P1/P2_N_sf"/>
</dbReference>
<feature type="compositionally biased region" description="Acidic residues" evidence="4">
    <location>
        <begin position="88"/>
        <end position="106"/>
    </location>
</feature>
<comment type="similarity">
    <text evidence="1">Belongs to the eukaryotic ribosomal protein P1/P2 family.</text>
</comment>
<dbReference type="HAMAP" id="MF_01478">
    <property type="entry name" value="Ribosomal_L12_arch"/>
    <property type="match status" value="1"/>
</dbReference>
<organism evidence="5 6">
    <name type="scientific">Eeniella nana</name>
    <name type="common">Yeast</name>
    <name type="synonym">Brettanomyces nanus</name>
    <dbReference type="NCBI Taxonomy" id="13502"/>
    <lineage>
        <taxon>Eukaryota</taxon>
        <taxon>Fungi</taxon>
        <taxon>Dikarya</taxon>
        <taxon>Ascomycota</taxon>
        <taxon>Saccharomycotina</taxon>
        <taxon>Pichiomycetes</taxon>
        <taxon>Pichiales</taxon>
        <taxon>Pichiaceae</taxon>
        <taxon>Brettanomyces</taxon>
    </lineage>
</organism>
<dbReference type="GO" id="GO:0006414">
    <property type="term" value="P:translational elongation"/>
    <property type="evidence" value="ECO:0007669"/>
    <property type="project" value="InterPro"/>
</dbReference>
<evidence type="ECO:0000313" key="5">
    <source>
        <dbReference type="EMBL" id="QPG73282.1"/>
    </source>
</evidence>
<dbReference type="Pfam" id="PF00428">
    <property type="entry name" value="Ribosomal_60s"/>
    <property type="match status" value="1"/>
</dbReference>
<evidence type="ECO:0000256" key="4">
    <source>
        <dbReference type="SAM" id="MobiDB-lite"/>
    </source>
</evidence>
<proteinExistence type="inferred from homology"/>
<keyword evidence="2" id="KW-0689">Ribosomal protein</keyword>
<dbReference type="AlphaFoldDB" id="A0A875RZF8"/>
<dbReference type="GO" id="GO:0030295">
    <property type="term" value="F:protein kinase activator activity"/>
    <property type="evidence" value="ECO:0007669"/>
    <property type="project" value="TreeGrafter"/>
</dbReference>
<dbReference type="CDD" id="cd05831">
    <property type="entry name" value="Ribosomal_P1"/>
    <property type="match status" value="1"/>
</dbReference>
<feature type="compositionally biased region" description="Low complexity" evidence="4">
    <location>
        <begin position="70"/>
        <end position="87"/>
    </location>
</feature>
<dbReference type="InterPro" id="IPR027534">
    <property type="entry name" value="Ribosomal_P1/P2"/>
</dbReference>
<protein>
    <submittedName>
        <fullName evidence="5">Uncharacterized protein</fullName>
    </submittedName>
</protein>
<dbReference type="FunFam" id="1.10.10.1410:FF:000002">
    <property type="entry name" value="60S acidic ribosomal protein P2"/>
    <property type="match status" value="1"/>
</dbReference>
<dbReference type="EMBL" id="CP064812">
    <property type="protein sequence ID" value="QPG73282.1"/>
    <property type="molecule type" value="Genomic_DNA"/>
</dbReference>
<evidence type="ECO:0000256" key="2">
    <source>
        <dbReference type="ARBA" id="ARBA00022980"/>
    </source>
</evidence>
<dbReference type="GO" id="GO:0043021">
    <property type="term" value="F:ribonucleoprotein complex binding"/>
    <property type="evidence" value="ECO:0007669"/>
    <property type="project" value="TreeGrafter"/>
</dbReference>
<keyword evidence="3" id="KW-0687">Ribonucleoprotein</keyword>
<evidence type="ECO:0000313" key="6">
    <source>
        <dbReference type="Proteomes" id="UP000662931"/>
    </source>
</evidence>
<dbReference type="GO" id="GO:0003735">
    <property type="term" value="F:structural constituent of ribosome"/>
    <property type="evidence" value="ECO:0007669"/>
    <property type="project" value="InterPro"/>
</dbReference>
<dbReference type="Gene3D" id="1.10.10.1410">
    <property type="match status" value="1"/>
</dbReference>
<sequence>MSTEQEAISYAAVILADAELEMSADNLMKLTDAAGLELDHIWGSIYARALEGHDLQKMLANFTIPSGAAVGGAAPSGTASGAAAAAGGDEEKEDESAEEEESDDDMGMGLFD</sequence>
<dbReference type="GeneID" id="62193992"/>
<dbReference type="Proteomes" id="UP000662931">
    <property type="component" value="Chromosome 1"/>
</dbReference>
<feature type="region of interest" description="Disordered" evidence="4">
    <location>
        <begin position="70"/>
        <end position="112"/>
    </location>
</feature>
<evidence type="ECO:0000256" key="1">
    <source>
        <dbReference type="ARBA" id="ARBA00005436"/>
    </source>
</evidence>
<gene>
    <name evidence="5" type="ORF">FOA43_000591</name>
</gene>
<reference evidence="5" key="1">
    <citation type="submission" date="2020-10" db="EMBL/GenBank/DDBJ databases">
        <authorList>
            <person name="Roach M.J.R."/>
        </authorList>
    </citation>
    <scope>NUCLEOTIDE SEQUENCE</scope>
    <source>
        <strain evidence="5">CBS 1945</strain>
    </source>
</reference>
<dbReference type="KEGG" id="bnn:FOA43_000591"/>
<dbReference type="GO" id="GO:0022625">
    <property type="term" value="C:cytosolic large ribosomal subunit"/>
    <property type="evidence" value="ECO:0007669"/>
    <property type="project" value="TreeGrafter"/>
</dbReference>